<feature type="signal peptide" evidence="10">
    <location>
        <begin position="1"/>
        <end position="24"/>
    </location>
</feature>
<keyword evidence="2 8" id="KW-0813">Transport</keyword>
<dbReference type="PROSITE" id="PS52016">
    <property type="entry name" value="TONB_DEPENDENT_REC_3"/>
    <property type="match status" value="1"/>
</dbReference>
<keyword evidence="13" id="KW-0675">Receptor</keyword>
<dbReference type="InterPro" id="IPR012910">
    <property type="entry name" value="Plug_dom"/>
</dbReference>
<evidence type="ECO:0000256" key="4">
    <source>
        <dbReference type="ARBA" id="ARBA00022692"/>
    </source>
</evidence>
<organism evidence="13 14">
    <name type="scientific">Pleionea litopenaei</name>
    <dbReference type="NCBI Taxonomy" id="3070815"/>
    <lineage>
        <taxon>Bacteria</taxon>
        <taxon>Pseudomonadati</taxon>
        <taxon>Pseudomonadota</taxon>
        <taxon>Gammaproteobacteria</taxon>
        <taxon>Oceanospirillales</taxon>
        <taxon>Pleioneaceae</taxon>
        <taxon>Pleionea</taxon>
    </lineage>
</organism>
<dbReference type="AlphaFoldDB" id="A0AA51RQQ8"/>
<evidence type="ECO:0000313" key="14">
    <source>
        <dbReference type="Proteomes" id="UP001239782"/>
    </source>
</evidence>
<evidence type="ECO:0000259" key="11">
    <source>
        <dbReference type="Pfam" id="PF00593"/>
    </source>
</evidence>
<dbReference type="GO" id="GO:0015344">
    <property type="term" value="F:siderophore uptake transmembrane transporter activity"/>
    <property type="evidence" value="ECO:0007669"/>
    <property type="project" value="TreeGrafter"/>
</dbReference>
<sequence length="702" mass="77663">MLRIQTLALSVIAATTLASNSVVASSEGTNPEETIVITATRTPVAKSAVPATIKIIDGDELREQLAASESLSDVLGNLLPSFSPSRQKLTNSGETLRGRKPLYLIDGVPQSNPLRDGARSANTIDPMMIERVEVILGANAIQGMGASGGIINIVTRQAQQGTQHQVTSGFSVAPANSGDTLSYDLGYLLSHGQDNWQLVTGIRIKETGMYVDGNGELIGVDSTQGDTMDAKSHDVFAKVGYQFSDTQSLEFMLNHFNLASNGDYIVEAGDRANNIAAVSIEGELEGDAAENEVTTVSINFHDQDWFSGDFKWQVFSQSFSALYGGGRFATFQDPALGNNIYDQSRNDSNKIGSRITINWQKIANTGFDITTGFDFLRDRTYQELAQTQRKWVPSTDFENWAPYIQTRYQIGDWHLNAGLRYEHGELQVDDFTTLYAYNSTQVAGGSPSFNEMLSNVGVVYDFSSQWRGYVSLSEGFSMPDVGRVLRGINQPGLAVDSFLDLQPVLTDNSEVGIEFRGEVAQFSLSYFQSNSDLGSRLSANADGIYEVNREKTDIYGVEASLDIDLLTNSLLGFDYSDTEGKYDSNDDGKVDSKLDGRNIAPRRLNAFLTHRWSDQWQSRLQWNKFYNRHIYVGSAAINNFEGYSTIDITTTLTTENIGQFIFGIENLADEDYFTYYAQTAGNDARNFKGRGQTVRVNWQYQW</sequence>
<evidence type="ECO:0000256" key="10">
    <source>
        <dbReference type="SAM" id="SignalP"/>
    </source>
</evidence>
<dbReference type="Proteomes" id="UP001239782">
    <property type="component" value="Chromosome"/>
</dbReference>
<dbReference type="SUPFAM" id="SSF56935">
    <property type="entry name" value="Porins"/>
    <property type="match status" value="1"/>
</dbReference>
<keyword evidence="10" id="KW-0732">Signal</keyword>
<keyword evidence="3 8" id="KW-1134">Transmembrane beta strand</keyword>
<evidence type="ECO:0000256" key="1">
    <source>
        <dbReference type="ARBA" id="ARBA00004571"/>
    </source>
</evidence>
<dbReference type="InterPro" id="IPR036942">
    <property type="entry name" value="Beta-barrel_TonB_sf"/>
</dbReference>
<keyword evidence="4 8" id="KW-0812">Transmembrane</keyword>
<dbReference type="Gene3D" id="2.170.130.10">
    <property type="entry name" value="TonB-dependent receptor, plug domain"/>
    <property type="match status" value="1"/>
</dbReference>
<accession>A0AA51RQQ8</accession>
<comment type="similarity">
    <text evidence="8 9">Belongs to the TonB-dependent receptor family.</text>
</comment>
<evidence type="ECO:0000256" key="5">
    <source>
        <dbReference type="ARBA" id="ARBA00023077"/>
    </source>
</evidence>
<dbReference type="CDD" id="cd01347">
    <property type="entry name" value="ligand_gated_channel"/>
    <property type="match status" value="1"/>
</dbReference>
<evidence type="ECO:0000313" key="13">
    <source>
        <dbReference type="EMBL" id="WMS85866.1"/>
    </source>
</evidence>
<keyword evidence="6 8" id="KW-0472">Membrane</keyword>
<dbReference type="RefSeq" id="WP_309201019.1">
    <property type="nucleotide sequence ID" value="NZ_CP133548.1"/>
</dbReference>
<comment type="subcellular location">
    <subcellularLocation>
        <location evidence="1 8">Cell outer membrane</location>
        <topology evidence="1 8">Multi-pass membrane protein</topology>
    </subcellularLocation>
</comment>
<evidence type="ECO:0000256" key="8">
    <source>
        <dbReference type="PROSITE-ProRule" id="PRU01360"/>
    </source>
</evidence>
<dbReference type="Gene3D" id="2.40.170.20">
    <property type="entry name" value="TonB-dependent receptor, beta-barrel domain"/>
    <property type="match status" value="1"/>
</dbReference>
<dbReference type="Pfam" id="PF07715">
    <property type="entry name" value="Plug"/>
    <property type="match status" value="1"/>
</dbReference>
<dbReference type="GO" id="GO:0009279">
    <property type="term" value="C:cell outer membrane"/>
    <property type="evidence" value="ECO:0007669"/>
    <property type="project" value="UniProtKB-SubCell"/>
</dbReference>
<protein>
    <submittedName>
        <fullName evidence="13">TonB-dependent receptor</fullName>
    </submittedName>
</protein>
<keyword evidence="5 9" id="KW-0798">TonB box</keyword>
<evidence type="ECO:0000256" key="3">
    <source>
        <dbReference type="ARBA" id="ARBA00022452"/>
    </source>
</evidence>
<evidence type="ECO:0000256" key="6">
    <source>
        <dbReference type="ARBA" id="ARBA00023136"/>
    </source>
</evidence>
<feature type="domain" description="TonB-dependent receptor-like beta-barrel" evidence="11">
    <location>
        <begin position="286"/>
        <end position="667"/>
    </location>
</feature>
<gene>
    <name evidence="13" type="ORF">Q9312_11620</name>
</gene>
<dbReference type="InterPro" id="IPR037066">
    <property type="entry name" value="Plug_dom_sf"/>
</dbReference>
<dbReference type="GO" id="GO:0044718">
    <property type="term" value="P:siderophore transmembrane transport"/>
    <property type="evidence" value="ECO:0007669"/>
    <property type="project" value="TreeGrafter"/>
</dbReference>
<keyword evidence="14" id="KW-1185">Reference proteome</keyword>
<feature type="chain" id="PRO_5041451533" evidence="10">
    <location>
        <begin position="25"/>
        <end position="702"/>
    </location>
</feature>
<feature type="domain" description="TonB-dependent receptor plug" evidence="12">
    <location>
        <begin position="46"/>
        <end position="150"/>
    </location>
</feature>
<dbReference type="PANTHER" id="PTHR30069:SF42">
    <property type="entry name" value="FERRIC AEROBACTIN RECEPTOR"/>
    <property type="match status" value="1"/>
</dbReference>
<name>A0AA51RQQ8_9GAMM</name>
<evidence type="ECO:0000256" key="2">
    <source>
        <dbReference type="ARBA" id="ARBA00022448"/>
    </source>
</evidence>
<dbReference type="InterPro" id="IPR039426">
    <property type="entry name" value="TonB-dep_rcpt-like"/>
</dbReference>
<dbReference type="Pfam" id="PF00593">
    <property type="entry name" value="TonB_dep_Rec_b-barrel"/>
    <property type="match status" value="1"/>
</dbReference>
<dbReference type="EMBL" id="CP133548">
    <property type="protein sequence ID" value="WMS85866.1"/>
    <property type="molecule type" value="Genomic_DNA"/>
</dbReference>
<keyword evidence="7 8" id="KW-0998">Cell outer membrane</keyword>
<dbReference type="InterPro" id="IPR000531">
    <property type="entry name" value="Beta-barrel_TonB"/>
</dbReference>
<dbReference type="KEGG" id="plei:Q9312_11620"/>
<dbReference type="PANTHER" id="PTHR30069">
    <property type="entry name" value="TONB-DEPENDENT OUTER MEMBRANE RECEPTOR"/>
    <property type="match status" value="1"/>
</dbReference>
<reference evidence="13 14" key="1">
    <citation type="submission" date="2023-08" db="EMBL/GenBank/DDBJ databases">
        <title>Pleionea litopenaei sp. nov., isolated from stomach of juvenile Litopenaeus vannamei.</title>
        <authorList>
            <person name="Rho A.M."/>
            <person name="Hwang C.Y."/>
        </authorList>
    </citation>
    <scope>NUCLEOTIDE SEQUENCE [LARGE SCALE GENOMIC DNA]</scope>
    <source>
        <strain evidence="13 14">HL-JVS1</strain>
    </source>
</reference>
<evidence type="ECO:0000259" key="12">
    <source>
        <dbReference type="Pfam" id="PF07715"/>
    </source>
</evidence>
<proteinExistence type="inferred from homology"/>
<evidence type="ECO:0000256" key="7">
    <source>
        <dbReference type="ARBA" id="ARBA00023237"/>
    </source>
</evidence>
<evidence type="ECO:0000256" key="9">
    <source>
        <dbReference type="RuleBase" id="RU003357"/>
    </source>
</evidence>